<dbReference type="SUPFAM" id="SSF52540">
    <property type="entry name" value="P-loop containing nucleoside triphosphate hydrolases"/>
    <property type="match status" value="1"/>
</dbReference>
<organism evidence="10">
    <name type="scientific">freshwater metagenome</name>
    <dbReference type="NCBI Taxonomy" id="449393"/>
    <lineage>
        <taxon>unclassified sequences</taxon>
        <taxon>metagenomes</taxon>
        <taxon>ecological metagenomes</taxon>
    </lineage>
</organism>
<evidence type="ECO:0000256" key="6">
    <source>
        <dbReference type="ARBA" id="ARBA00022741"/>
    </source>
</evidence>
<dbReference type="PANTHER" id="PTHR11088:SF60">
    <property type="entry name" value="TRNA DIMETHYLALLYLTRANSFERASE"/>
    <property type="match status" value="1"/>
</dbReference>
<proteinExistence type="inferred from homology"/>
<dbReference type="Pfam" id="PF01715">
    <property type="entry name" value="IPPT"/>
    <property type="match status" value="1"/>
</dbReference>
<dbReference type="GO" id="GO:0052381">
    <property type="term" value="F:tRNA dimethylallyltransferase activity"/>
    <property type="evidence" value="ECO:0007669"/>
    <property type="project" value="UniProtKB-EC"/>
</dbReference>
<name>A0A6J6EHQ5_9ZZZZ</name>
<gene>
    <name evidence="10" type="ORF">UFOPK1650_00868</name>
</gene>
<dbReference type="NCBIfam" id="TIGR00174">
    <property type="entry name" value="miaA"/>
    <property type="match status" value="1"/>
</dbReference>
<dbReference type="InterPro" id="IPR039657">
    <property type="entry name" value="Dimethylallyltransferase"/>
</dbReference>
<evidence type="ECO:0000313" key="10">
    <source>
        <dbReference type="EMBL" id="CAB4573883.1"/>
    </source>
</evidence>
<dbReference type="FunFam" id="1.10.20.140:FF:000001">
    <property type="entry name" value="tRNA dimethylallyltransferase"/>
    <property type="match status" value="1"/>
</dbReference>
<comment type="similarity">
    <text evidence="2">Belongs to the IPP transferase family.</text>
</comment>
<comment type="catalytic activity">
    <reaction evidence="9">
        <text>adenosine(37) in tRNA + dimethylallyl diphosphate = N(6)-dimethylallyladenosine(37) in tRNA + diphosphate</text>
        <dbReference type="Rhea" id="RHEA:26482"/>
        <dbReference type="Rhea" id="RHEA-COMP:10162"/>
        <dbReference type="Rhea" id="RHEA-COMP:10375"/>
        <dbReference type="ChEBI" id="CHEBI:33019"/>
        <dbReference type="ChEBI" id="CHEBI:57623"/>
        <dbReference type="ChEBI" id="CHEBI:74411"/>
        <dbReference type="ChEBI" id="CHEBI:74415"/>
        <dbReference type="EC" id="2.5.1.75"/>
    </reaction>
</comment>
<evidence type="ECO:0000256" key="2">
    <source>
        <dbReference type="ARBA" id="ARBA00005842"/>
    </source>
</evidence>
<keyword evidence="7" id="KW-0067">ATP-binding</keyword>
<comment type="cofactor">
    <cofactor evidence="1">
        <name>Mg(2+)</name>
        <dbReference type="ChEBI" id="CHEBI:18420"/>
    </cofactor>
</comment>
<evidence type="ECO:0000256" key="1">
    <source>
        <dbReference type="ARBA" id="ARBA00001946"/>
    </source>
</evidence>
<dbReference type="EC" id="2.5.1.75" evidence="3"/>
<evidence type="ECO:0000256" key="4">
    <source>
        <dbReference type="ARBA" id="ARBA00022679"/>
    </source>
</evidence>
<reference evidence="10" key="1">
    <citation type="submission" date="2020-05" db="EMBL/GenBank/DDBJ databases">
        <authorList>
            <person name="Chiriac C."/>
            <person name="Salcher M."/>
            <person name="Ghai R."/>
            <person name="Kavagutti S V."/>
        </authorList>
    </citation>
    <scope>NUCLEOTIDE SEQUENCE</scope>
</reference>
<accession>A0A6J6EHQ5</accession>
<dbReference type="PANTHER" id="PTHR11088">
    <property type="entry name" value="TRNA DIMETHYLALLYLTRANSFERASE"/>
    <property type="match status" value="1"/>
</dbReference>
<evidence type="ECO:0000256" key="3">
    <source>
        <dbReference type="ARBA" id="ARBA00012665"/>
    </source>
</evidence>
<dbReference type="GO" id="GO:0005524">
    <property type="term" value="F:ATP binding"/>
    <property type="evidence" value="ECO:0007669"/>
    <property type="project" value="UniProtKB-KW"/>
</dbReference>
<keyword evidence="6" id="KW-0547">Nucleotide-binding</keyword>
<dbReference type="Gene3D" id="1.10.20.140">
    <property type="match status" value="1"/>
</dbReference>
<keyword evidence="5" id="KW-0819">tRNA processing</keyword>
<evidence type="ECO:0000256" key="8">
    <source>
        <dbReference type="ARBA" id="ARBA00022842"/>
    </source>
</evidence>
<dbReference type="EMBL" id="CAEZTJ010000139">
    <property type="protein sequence ID" value="CAB4573883.1"/>
    <property type="molecule type" value="Genomic_DNA"/>
</dbReference>
<dbReference type="HAMAP" id="MF_00185">
    <property type="entry name" value="IPP_trans"/>
    <property type="match status" value="1"/>
</dbReference>
<keyword evidence="8" id="KW-0460">Magnesium</keyword>
<protein>
    <recommendedName>
        <fullName evidence="3">tRNA dimethylallyltransferase</fullName>
        <ecNumber evidence="3">2.5.1.75</ecNumber>
    </recommendedName>
</protein>
<dbReference type="InterPro" id="IPR018022">
    <property type="entry name" value="IPT"/>
</dbReference>
<sequence length="306" mass="34221">MIEPDRLFVIAGATATGKSDLAVALASEIDAEIINADSMQLYRGMDIGTAKLTMEERAGIPHHMIDILDVHEDATVASYQESARKVADALLAQGKSVVVVGGTGLYIKAFLDDLQFPDTDPEVRERLFVESELVGGDEMHQRLARLDPAAAAAIPKENVRRVVRALEVIEITGKPFTAHLPRQGEGRYPFARQFGLVMDRENLRERIDLRVDQMWEKGLVGEVDTLIERGILTGKTARAAIGYSQVISFREGRLSESEAREETKRATRAFARRQETWFSRDDRIRWIKESTTDERLAKILSISSQV</sequence>
<dbReference type="InterPro" id="IPR027417">
    <property type="entry name" value="P-loop_NTPase"/>
</dbReference>
<dbReference type="Gene3D" id="3.40.50.300">
    <property type="entry name" value="P-loop containing nucleotide triphosphate hydrolases"/>
    <property type="match status" value="1"/>
</dbReference>
<evidence type="ECO:0000256" key="5">
    <source>
        <dbReference type="ARBA" id="ARBA00022694"/>
    </source>
</evidence>
<evidence type="ECO:0000256" key="9">
    <source>
        <dbReference type="ARBA" id="ARBA00049563"/>
    </source>
</evidence>
<evidence type="ECO:0000256" key="7">
    <source>
        <dbReference type="ARBA" id="ARBA00022840"/>
    </source>
</evidence>
<dbReference type="GO" id="GO:0006400">
    <property type="term" value="P:tRNA modification"/>
    <property type="evidence" value="ECO:0007669"/>
    <property type="project" value="TreeGrafter"/>
</dbReference>
<dbReference type="AlphaFoldDB" id="A0A6J6EHQ5"/>
<keyword evidence="4" id="KW-0808">Transferase</keyword>